<evidence type="ECO:0000313" key="2">
    <source>
        <dbReference type="Proteomes" id="UP000230766"/>
    </source>
</evidence>
<dbReference type="AlphaFoldDB" id="A0A2M7EC20"/>
<protein>
    <recommendedName>
        <fullName evidence="3">Maf-like protein</fullName>
    </recommendedName>
</protein>
<reference evidence="2" key="1">
    <citation type="submission" date="2017-09" db="EMBL/GenBank/DDBJ databases">
        <title>Depth-based differentiation of microbial function through sediment-hosted aquifers and enrichment of novel symbionts in the deep terrestrial subsurface.</title>
        <authorList>
            <person name="Probst A.J."/>
            <person name="Ladd B."/>
            <person name="Jarett J.K."/>
            <person name="Geller-Mcgrath D.E."/>
            <person name="Sieber C.M.K."/>
            <person name="Emerson J.B."/>
            <person name="Anantharaman K."/>
            <person name="Thomas B.C."/>
            <person name="Malmstrom R."/>
            <person name="Stieglmeier M."/>
            <person name="Klingl A."/>
            <person name="Woyke T."/>
            <person name="Ryan C.M."/>
            <person name="Banfield J.F."/>
        </authorList>
    </citation>
    <scope>NUCLEOTIDE SEQUENCE [LARGE SCALE GENOMIC DNA]</scope>
</reference>
<sequence>MKIVICGSMYFAKEMLEAKKRLEEMGHFCFVPSDIQDCLKNPELSMDMEHCLRTNVQKECFDKIKESDAILVLNYKRNGVEGYVGGATLMEIGIAQCLDKKIFLLYPSPKIEDLRYSLEIQLAKPIILNGDLNLIK</sequence>
<evidence type="ECO:0008006" key="3">
    <source>
        <dbReference type="Google" id="ProtNLM"/>
    </source>
</evidence>
<dbReference type="Proteomes" id="UP000230766">
    <property type="component" value="Unassembled WGS sequence"/>
</dbReference>
<dbReference type="Gene3D" id="3.40.50.450">
    <property type="match status" value="1"/>
</dbReference>
<comment type="caution">
    <text evidence="1">The sequence shown here is derived from an EMBL/GenBank/DDBJ whole genome shotgun (WGS) entry which is preliminary data.</text>
</comment>
<accession>A0A2M7EC20</accession>
<dbReference type="EMBL" id="PETJ01000010">
    <property type="protein sequence ID" value="PIV65278.1"/>
    <property type="molecule type" value="Genomic_DNA"/>
</dbReference>
<dbReference type="SUPFAM" id="SSF52309">
    <property type="entry name" value="N-(deoxy)ribosyltransferase-like"/>
    <property type="match status" value="1"/>
</dbReference>
<name>A0A2M7EC20_9BACT</name>
<evidence type="ECO:0000313" key="1">
    <source>
        <dbReference type="EMBL" id="PIV65278.1"/>
    </source>
</evidence>
<proteinExistence type="predicted"/>
<gene>
    <name evidence="1" type="ORF">COS09_00380</name>
</gene>
<organism evidence="1 2">
    <name type="scientific">Candidatus Nealsonbacteria bacterium CG01_land_8_20_14_3_00_12</name>
    <dbReference type="NCBI Taxonomy" id="1974697"/>
    <lineage>
        <taxon>Bacteria</taxon>
        <taxon>Candidatus Nealsoniibacteriota</taxon>
    </lineage>
</organism>